<proteinExistence type="predicted"/>
<dbReference type="Proteomes" id="UP000828941">
    <property type="component" value="Chromosome 14"/>
</dbReference>
<keyword evidence="2" id="KW-1185">Reference proteome</keyword>
<dbReference type="EMBL" id="CM039439">
    <property type="protein sequence ID" value="KAI4297497.1"/>
    <property type="molecule type" value="Genomic_DNA"/>
</dbReference>
<evidence type="ECO:0000313" key="1">
    <source>
        <dbReference type="EMBL" id="KAI4297497.1"/>
    </source>
</evidence>
<protein>
    <submittedName>
        <fullName evidence="1">Uncharacterized protein</fullName>
    </submittedName>
</protein>
<evidence type="ECO:0000313" key="2">
    <source>
        <dbReference type="Proteomes" id="UP000828941"/>
    </source>
</evidence>
<sequence length="130" mass="15075">MLAVLLGTIGAIMSIKNFNNSFNNNHQRVGVTNPRTIIIMNLCLFLHRESKRRSVWFFSHWIIGTAVTFLGVLNVYIELLAYQEKTSKSIRIWVILFTCGCVLVSSSRQMGVHAEMRRGFQHWITENQFR</sequence>
<gene>
    <name evidence="1" type="ORF">L6164_037386</name>
</gene>
<reference evidence="1 2" key="1">
    <citation type="journal article" date="2022" name="DNA Res.">
        <title>Chromosomal-level genome assembly of the orchid tree Bauhinia variegata (Leguminosae; Cercidoideae) supports the allotetraploid origin hypothesis of Bauhinia.</title>
        <authorList>
            <person name="Zhong Y."/>
            <person name="Chen Y."/>
            <person name="Zheng D."/>
            <person name="Pang J."/>
            <person name="Liu Y."/>
            <person name="Luo S."/>
            <person name="Meng S."/>
            <person name="Qian L."/>
            <person name="Wei D."/>
            <person name="Dai S."/>
            <person name="Zhou R."/>
        </authorList>
    </citation>
    <scope>NUCLEOTIDE SEQUENCE [LARGE SCALE GENOMIC DNA]</scope>
    <source>
        <strain evidence="1">BV-YZ2020</strain>
    </source>
</reference>
<comment type="caution">
    <text evidence="1">The sequence shown here is derived from an EMBL/GenBank/DDBJ whole genome shotgun (WGS) entry which is preliminary data.</text>
</comment>
<accession>A0ACB9KK27</accession>
<name>A0ACB9KK27_BAUVA</name>
<organism evidence="1 2">
    <name type="scientific">Bauhinia variegata</name>
    <name type="common">Purple orchid tree</name>
    <name type="synonym">Phanera variegata</name>
    <dbReference type="NCBI Taxonomy" id="167791"/>
    <lineage>
        <taxon>Eukaryota</taxon>
        <taxon>Viridiplantae</taxon>
        <taxon>Streptophyta</taxon>
        <taxon>Embryophyta</taxon>
        <taxon>Tracheophyta</taxon>
        <taxon>Spermatophyta</taxon>
        <taxon>Magnoliopsida</taxon>
        <taxon>eudicotyledons</taxon>
        <taxon>Gunneridae</taxon>
        <taxon>Pentapetalae</taxon>
        <taxon>rosids</taxon>
        <taxon>fabids</taxon>
        <taxon>Fabales</taxon>
        <taxon>Fabaceae</taxon>
        <taxon>Cercidoideae</taxon>
        <taxon>Cercideae</taxon>
        <taxon>Bauhiniinae</taxon>
        <taxon>Bauhinia</taxon>
    </lineage>
</organism>